<evidence type="ECO:0000256" key="1">
    <source>
        <dbReference type="SAM" id="Phobius"/>
    </source>
</evidence>
<dbReference type="RefSeq" id="WP_182106155.1">
    <property type="nucleotide sequence ID" value="NZ_JACFYF010000001.1"/>
</dbReference>
<protein>
    <recommendedName>
        <fullName evidence="4">GTP-binding protein</fullName>
    </recommendedName>
</protein>
<keyword evidence="1" id="KW-0812">Transmembrane</keyword>
<reference evidence="2 3" key="1">
    <citation type="submission" date="2020-07" db="EMBL/GenBank/DDBJ databases">
        <title>Vibrio marinisediminis sp. nov., isolated from marine sediment.</title>
        <authorList>
            <person name="Ji X."/>
        </authorList>
    </citation>
    <scope>NUCLEOTIDE SEQUENCE [LARGE SCALE GENOMIC DNA]</scope>
    <source>
        <strain evidence="2 3">404</strain>
    </source>
</reference>
<dbReference type="EMBL" id="JACFYF010000001">
    <property type="protein sequence ID" value="MBA5761185.1"/>
    <property type="molecule type" value="Genomic_DNA"/>
</dbReference>
<dbReference type="Proteomes" id="UP000571701">
    <property type="component" value="Unassembled WGS sequence"/>
</dbReference>
<evidence type="ECO:0000313" key="2">
    <source>
        <dbReference type="EMBL" id="MBA5761185.1"/>
    </source>
</evidence>
<accession>A0A7W2ISB8</accession>
<name>A0A7W2ISB8_9VIBR</name>
<evidence type="ECO:0000313" key="3">
    <source>
        <dbReference type="Proteomes" id="UP000571701"/>
    </source>
</evidence>
<sequence length="197" mass="21780">MWRPICWLILLSILPLTTTAETEEGRAREGSLVNINMSLELDGIERSLDATKQSLDHIASALDRISHSEHLTAEQQQVLNRTLDNLDQLVLLSRDSVAVLPQAFNQTSTKLVTTSQHFLDDIQIKLLIIISAIAALLVVALAAIYWFVLRPLQHTLVTATSNVSSMAKAIQVTAQALESSTQQQQEIMGQLNQKSKS</sequence>
<dbReference type="AlphaFoldDB" id="A0A7W2ISB8"/>
<proteinExistence type="predicted"/>
<evidence type="ECO:0008006" key="4">
    <source>
        <dbReference type="Google" id="ProtNLM"/>
    </source>
</evidence>
<comment type="caution">
    <text evidence="2">The sequence shown here is derived from an EMBL/GenBank/DDBJ whole genome shotgun (WGS) entry which is preliminary data.</text>
</comment>
<feature type="transmembrane region" description="Helical" evidence="1">
    <location>
        <begin position="126"/>
        <end position="148"/>
    </location>
</feature>
<gene>
    <name evidence="2" type="ORF">H2O73_02425</name>
</gene>
<keyword evidence="1" id="KW-1133">Transmembrane helix</keyword>
<organism evidence="2 3">
    <name type="scientific">Vibrio marinisediminis</name>
    <dbReference type="NCBI Taxonomy" id="2758441"/>
    <lineage>
        <taxon>Bacteria</taxon>
        <taxon>Pseudomonadati</taxon>
        <taxon>Pseudomonadota</taxon>
        <taxon>Gammaproteobacteria</taxon>
        <taxon>Vibrionales</taxon>
        <taxon>Vibrionaceae</taxon>
        <taxon>Vibrio</taxon>
    </lineage>
</organism>
<keyword evidence="3" id="KW-1185">Reference proteome</keyword>
<keyword evidence="1" id="KW-0472">Membrane</keyword>